<feature type="compositionally biased region" description="Low complexity" evidence="1">
    <location>
        <begin position="78"/>
        <end position="94"/>
    </location>
</feature>
<evidence type="ECO:0000256" key="1">
    <source>
        <dbReference type="SAM" id="MobiDB-lite"/>
    </source>
</evidence>
<feature type="compositionally biased region" description="Basic and acidic residues" evidence="1">
    <location>
        <begin position="1"/>
        <end position="17"/>
    </location>
</feature>
<comment type="caution">
    <text evidence="2">The sequence shown here is derived from an EMBL/GenBank/DDBJ whole genome shotgun (WGS) entry which is preliminary data.</text>
</comment>
<reference evidence="2 3" key="1">
    <citation type="journal article" date="2016" name="Nat. Commun.">
        <title>Extremotolerant tardigrade genome and improved radiotolerance of human cultured cells by tardigrade-unique protein.</title>
        <authorList>
            <person name="Hashimoto T."/>
            <person name="Horikawa D.D."/>
            <person name="Saito Y."/>
            <person name="Kuwahara H."/>
            <person name="Kozuka-Hata H."/>
            <person name="Shin-I T."/>
            <person name="Minakuchi Y."/>
            <person name="Ohishi K."/>
            <person name="Motoyama A."/>
            <person name="Aizu T."/>
            <person name="Enomoto A."/>
            <person name="Kondo K."/>
            <person name="Tanaka S."/>
            <person name="Hara Y."/>
            <person name="Koshikawa S."/>
            <person name="Sagara H."/>
            <person name="Miura T."/>
            <person name="Yokobori S."/>
            <person name="Miyagawa K."/>
            <person name="Suzuki Y."/>
            <person name="Kubo T."/>
            <person name="Oyama M."/>
            <person name="Kohara Y."/>
            <person name="Fujiyama A."/>
            <person name="Arakawa K."/>
            <person name="Katayama T."/>
            <person name="Toyoda A."/>
            <person name="Kunieda T."/>
        </authorList>
    </citation>
    <scope>NUCLEOTIDE SEQUENCE [LARGE SCALE GENOMIC DNA]</scope>
    <source>
        <strain evidence="2 3">YOKOZUNA-1</strain>
    </source>
</reference>
<protein>
    <submittedName>
        <fullName evidence="2">Uncharacterized protein</fullName>
    </submittedName>
</protein>
<dbReference type="AlphaFoldDB" id="A0A1D1W5F2"/>
<keyword evidence="3" id="KW-1185">Reference proteome</keyword>
<dbReference type="EMBL" id="BDGG01000013">
    <property type="protein sequence ID" value="GAV06209.1"/>
    <property type="molecule type" value="Genomic_DNA"/>
</dbReference>
<organism evidence="2 3">
    <name type="scientific">Ramazzottius varieornatus</name>
    <name type="common">Water bear</name>
    <name type="synonym">Tardigrade</name>
    <dbReference type="NCBI Taxonomy" id="947166"/>
    <lineage>
        <taxon>Eukaryota</taxon>
        <taxon>Metazoa</taxon>
        <taxon>Ecdysozoa</taxon>
        <taxon>Tardigrada</taxon>
        <taxon>Eutardigrada</taxon>
        <taxon>Parachela</taxon>
        <taxon>Hypsibioidea</taxon>
        <taxon>Ramazzottiidae</taxon>
        <taxon>Ramazzottius</taxon>
    </lineage>
</organism>
<proteinExistence type="predicted"/>
<evidence type="ECO:0000313" key="2">
    <source>
        <dbReference type="EMBL" id="GAV06209.1"/>
    </source>
</evidence>
<accession>A0A1D1W5F2</accession>
<dbReference type="OrthoDB" id="10467932at2759"/>
<name>A0A1D1W5F2_RAMVA</name>
<sequence>MPTDHSKDKETKHESVETIHSGFGKITSHTFTEDQGGEDPGMNYRDKRSTKVLPDGRDRVRGPVQGSNSSGDADETIENMSTTTEVTNTESSNVKTQKTQR</sequence>
<gene>
    <name evidence="2" type="primary">RvY_16233-1</name>
    <name evidence="2" type="synonym">RvY_16233.1</name>
    <name evidence="2" type="ORF">RvY_16233</name>
</gene>
<dbReference type="Proteomes" id="UP000186922">
    <property type="component" value="Unassembled WGS sequence"/>
</dbReference>
<feature type="region of interest" description="Disordered" evidence="1">
    <location>
        <begin position="1"/>
        <end position="101"/>
    </location>
</feature>
<feature type="compositionally biased region" description="Basic and acidic residues" evidence="1">
    <location>
        <begin position="44"/>
        <end position="61"/>
    </location>
</feature>
<evidence type="ECO:0000313" key="3">
    <source>
        <dbReference type="Proteomes" id="UP000186922"/>
    </source>
</evidence>